<keyword evidence="3" id="KW-1185">Reference proteome</keyword>
<dbReference type="RefSeq" id="XP_025349765.1">
    <property type="nucleotide sequence ID" value="XM_025489350.1"/>
</dbReference>
<dbReference type="AlphaFoldDB" id="A0A316UHD7"/>
<accession>A0A316UHD7</accession>
<protein>
    <submittedName>
        <fullName evidence="2">Uncharacterized protein</fullName>
    </submittedName>
</protein>
<dbReference type="EMBL" id="KZ819323">
    <property type="protein sequence ID" value="PWN22605.1"/>
    <property type="molecule type" value="Genomic_DNA"/>
</dbReference>
<feature type="compositionally biased region" description="Polar residues" evidence="1">
    <location>
        <begin position="25"/>
        <end position="41"/>
    </location>
</feature>
<evidence type="ECO:0000313" key="2">
    <source>
        <dbReference type="EMBL" id="PWN22605.1"/>
    </source>
</evidence>
<evidence type="ECO:0000313" key="3">
    <source>
        <dbReference type="Proteomes" id="UP000245942"/>
    </source>
</evidence>
<name>A0A316UHD7_9BASI</name>
<proteinExistence type="predicted"/>
<evidence type="ECO:0000256" key="1">
    <source>
        <dbReference type="SAM" id="MobiDB-lite"/>
    </source>
</evidence>
<dbReference type="Proteomes" id="UP000245942">
    <property type="component" value="Unassembled WGS sequence"/>
</dbReference>
<feature type="region of interest" description="Disordered" evidence="1">
    <location>
        <begin position="121"/>
        <end position="143"/>
    </location>
</feature>
<organism evidence="2 3">
    <name type="scientific">Pseudomicrostroma glucosiphilum</name>
    <dbReference type="NCBI Taxonomy" id="1684307"/>
    <lineage>
        <taxon>Eukaryota</taxon>
        <taxon>Fungi</taxon>
        <taxon>Dikarya</taxon>
        <taxon>Basidiomycota</taxon>
        <taxon>Ustilaginomycotina</taxon>
        <taxon>Exobasidiomycetes</taxon>
        <taxon>Microstromatales</taxon>
        <taxon>Microstromatales incertae sedis</taxon>
        <taxon>Pseudomicrostroma</taxon>
    </lineage>
</organism>
<feature type="region of interest" description="Disordered" evidence="1">
    <location>
        <begin position="18"/>
        <end position="41"/>
    </location>
</feature>
<sequence>MRATRMRRKYLIQSPSARQVHGRLRTSTPYSPVGSDFSSSLPSRWTPPSSACIRECIPKCRLALTHPFHSLASPRTTSHSFRTTRSGERHGIVTASHCPNHRHHRLSCIACTRCCAGRSGGVPRTRNATQQSGQGRRVAVTLD</sequence>
<dbReference type="GeneID" id="37011084"/>
<gene>
    <name evidence="2" type="ORF">BCV69DRAFT_151469</name>
</gene>
<reference evidence="2 3" key="1">
    <citation type="journal article" date="2018" name="Mol. Biol. Evol.">
        <title>Broad Genomic Sampling Reveals a Smut Pathogenic Ancestry of the Fungal Clade Ustilaginomycotina.</title>
        <authorList>
            <person name="Kijpornyongpan T."/>
            <person name="Mondo S.J."/>
            <person name="Barry K."/>
            <person name="Sandor L."/>
            <person name="Lee J."/>
            <person name="Lipzen A."/>
            <person name="Pangilinan J."/>
            <person name="LaButti K."/>
            <person name="Hainaut M."/>
            <person name="Henrissat B."/>
            <person name="Grigoriev I.V."/>
            <person name="Spatafora J.W."/>
            <person name="Aime M.C."/>
        </authorList>
    </citation>
    <scope>NUCLEOTIDE SEQUENCE [LARGE SCALE GENOMIC DNA]</scope>
    <source>
        <strain evidence="2 3">MCA 4718</strain>
    </source>
</reference>